<evidence type="ECO:0000256" key="1">
    <source>
        <dbReference type="SAM" id="MobiDB-lite"/>
    </source>
</evidence>
<gene>
    <name evidence="3" type="ORF">E8E12_004184</name>
</gene>
<reference evidence="3" key="1">
    <citation type="submission" date="2019-04" db="EMBL/GenBank/DDBJ databases">
        <title>Sequencing of skin fungus with MAO and IRED activity.</title>
        <authorList>
            <person name="Marsaioli A.J."/>
            <person name="Bonatto J.M.C."/>
            <person name="Reis Junior O."/>
        </authorList>
    </citation>
    <scope>NUCLEOTIDE SEQUENCE</scope>
    <source>
        <strain evidence="3">28M1</strain>
    </source>
</reference>
<feature type="transmembrane region" description="Helical" evidence="2">
    <location>
        <begin position="209"/>
        <end position="230"/>
    </location>
</feature>
<feature type="compositionally biased region" description="Basic residues" evidence="1">
    <location>
        <begin position="358"/>
        <end position="371"/>
    </location>
</feature>
<sequence length="434" mass="48567">MTQDYTPAVVPAPGQVVSIVLQMSTFGVLCICFTRRTSWIRNWHTLPLAIWLILMIYVDSTLFVLATSVIVHGLGINSSRAVCEGGILLCLVCYMTTKILIYYFLVERAYIVRGSRKPRLKTKLWLFNCLFMMLPYTIFVIMNFVWRITYINDKGVCIIGMQKIAMLPLITFEVVVNIYLTLLFIIPLRKLYSYRNAANPKLNRMAFRSLVGSLATLTTSVANLTVLMVLRGEPGWICLMCCNADILFCVLVLHWVTSKDKPTSYASTHASRAGTADETQGKRGTSQQQSTVGVAGPETRTSRSSKPDAKDGTVTYTREAQRSDPSIWPYEHSPTSPVAAKLPGSVTTEIHSSYTHHPMTRSKSKNGRLHKSRDDGSECGDEVELHKIHVQREVCIDRMESGSESARGSRGEERKESVEDAWGMGRSVSAEKMV</sequence>
<feature type="transmembrane region" description="Helical" evidence="2">
    <location>
        <begin position="86"/>
        <end position="105"/>
    </location>
</feature>
<dbReference type="PANTHER" id="PTHR38848">
    <property type="entry name" value="G-PROTEIN COUPLED RECEPTORS FAMILY 3 PROFILE DOMAIN-CONTAINING PROTEIN"/>
    <property type="match status" value="1"/>
</dbReference>
<comment type="caution">
    <text evidence="3">The sequence shown here is derived from an EMBL/GenBank/DDBJ whole genome shotgun (WGS) entry which is preliminary data.</text>
</comment>
<feature type="compositionally biased region" description="Polar residues" evidence="1">
    <location>
        <begin position="282"/>
        <end position="292"/>
    </location>
</feature>
<evidence type="ECO:0000256" key="2">
    <source>
        <dbReference type="SAM" id="Phobius"/>
    </source>
</evidence>
<feature type="region of interest" description="Disordered" evidence="1">
    <location>
        <begin position="355"/>
        <end position="380"/>
    </location>
</feature>
<feature type="transmembrane region" description="Helical" evidence="2">
    <location>
        <begin position="125"/>
        <end position="146"/>
    </location>
</feature>
<name>A0A9P4X0M0_9PLEO</name>
<feature type="transmembrane region" description="Helical" evidence="2">
    <location>
        <begin position="46"/>
        <end position="74"/>
    </location>
</feature>
<protein>
    <submittedName>
        <fullName evidence="3">Uncharacterized protein</fullName>
    </submittedName>
</protein>
<dbReference type="Proteomes" id="UP000758155">
    <property type="component" value="Unassembled WGS sequence"/>
</dbReference>
<dbReference type="EMBL" id="SWKV01000002">
    <property type="protein sequence ID" value="KAF3047410.1"/>
    <property type="molecule type" value="Genomic_DNA"/>
</dbReference>
<feature type="region of interest" description="Disordered" evidence="1">
    <location>
        <begin position="397"/>
        <end position="434"/>
    </location>
</feature>
<keyword evidence="2" id="KW-0812">Transmembrane</keyword>
<evidence type="ECO:0000313" key="3">
    <source>
        <dbReference type="EMBL" id="KAF3047410.1"/>
    </source>
</evidence>
<evidence type="ECO:0000313" key="4">
    <source>
        <dbReference type="Proteomes" id="UP000758155"/>
    </source>
</evidence>
<feature type="region of interest" description="Disordered" evidence="1">
    <location>
        <begin position="262"/>
        <end position="341"/>
    </location>
</feature>
<feature type="compositionally biased region" description="Basic and acidic residues" evidence="1">
    <location>
        <begin position="397"/>
        <end position="418"/>
    </location>
</feature>
<accession>A0A9P4X0M0</accession>
<dbReference type="OrthoDB" id="3210850at2759"/>
<dbReference type="PANTHER" id="PTHR38848:SF3">
    <property type="entry name" value="G-PROTEIN COUPLED RECEPTORS FAMILY 3 PROFILE DOMAIN-CONTAINING PROTEIN"/>
    <property type="match status" value="1"/>
</dbReference>
<proteinExistence type="predicted"/>
<keyword evidence="2" id="KW-0472">Membrane</keyword>
<organism evidence="3 4">
    <name type="scientific">Didymella heteroderae</name>
    <dbReference type="NCBI Taxonomy" id="1769908"/>
    <lineage>
        <taxon>Eukaryota</taxon>
        <taxon>Fungi</taxon>
        <taxon>Dikarya</taxon>
        <taxon>Ascomycota</taxon>
        <taxon>Pezizomycotina</taxon>
        <taxon>Dothideomycetes</taxon>
        <taxon>Pleosporomycetidae</taxon>
        <taxon>Pleosporales</taxon>
        <taxon>Pleosporineae</taxon>
        <taxon>Didymellaceae</taxon>
        <taxon>Didymella</taxon>
    </lineage>
</organism>
<feature type="transmembrane region" description="Helical" evidence="2">
    <location>
        <begin position="236"/>
        <end position="256"/>
    </location>
</feature>
<dbReference type="AlphaFoldDB" id="A0A9P4X0M0"/>
<keyword evidence="2" id="KW-1133">Transmembrane helix</keyword>
<feature type="transmembrane region" description="Helical" evidence="2">
    <location>
        <begin position="166"/>
        <end position="188"/>
    </location>
</feature>
<feature type="transmembrane region" description="Helical" evidence="2">
    <location>
        <begin position="12"/>
        <end position="34"/>
    </location>
</feature>
<keyword evidence="4" id="KW-1185">Reference proteome</keyword>